<evidence type="ECO:0000313" key="9">
    <source>
        <dbReference type="Proteomes" id="UP000485058"/>
    </source>
</evidence>
<dbReference type="InterPro" id="IPR051681">
    <property type="entry name" value="Ser/Thr_Kinases-Pseudokinases"/>
</dbReference>
<evidence type="ECO:0000256" key="4">
    <source>
        <dbReference type="ARBA" id="ARBA00022840"/>
    </source>
</evidence>
<dbReference type="Gene3D" id="1.10.510.10">
    <property type="entry name" value="Transferase(Phosphotransferase) domain 1"/>
    <property type="match status" value="1"/>
</dbReference>
<dbReference type="PROSITE" id="PS50011">
    <property type="entry name" value="PROTEIN_KINASE_DOM"/>
    <property type="match status" value="1"/>
</dbReference>
<evidence type="ECO:0000313" key="8">
    <source>
        <dbReference type="EMBL" id="GFH20448.1"/>
    </source>
</evidence>
<dbReference type="SUPFAM" id="SSF56112">
    <property type="entry name" value="Protein kinase-like (PK-like)"/>
    <property type="match status" value="1"/>
</dbReference>
<evidence type="ECO:0000256" key="1">
    <source>
        <dbReference type="ARBA" id="ARBA00022679"/>
    </source>
</evidence>
<evidence type="ECO:0000256" key="3">
    <source>
        <dbReference type="ARBA" id="ARBA00022777"/>
    </source>
</evidence>
<dbReference type="InterPro" id="IPR017441">
    <property type="entry name" value="Protein_kinase_ATP_BS"/>
</dbReference>
<dbReference type="SMART" id="SM00220">
    <property type="entry name" value="S_TKc"/>
    <property type="match status" value="1"/>
</dbReference>
<dbReference type="GO" id="GO:0004674">
    <property type="term" value="F:protein serine/threonine kinase activity"/>
    <property type="evidence" value="ECO:0007669"/>
    <property type="project" value="UniProtKB-KW"/>
</dbReference>
<dbReference type="InterPro" id="IPR008271">
    <property type="entry name" value="Ser/Thr_kinase_AS"/>
</dbReference>
<comment type="similarity">
    <text evidence="6">Belongs to the protein kinase superfamily.</text>
</comment>
<dbReference type="InterPro" id="IPR011009">
    <property type="entry name" value="Kinase-like_dom_sf"/>
</dbReference>
<dbReference type="Gene3D" id="3.30.200.20">
    <property type="entry name" value="Phosphorylase Kinase, domain 1"/>
    <property type="match status" value="1"/>
</dbReference>
<dbReference type="GO" id="GO:0005524">
    <property type="term" value="F:ATP binding"/>
    <property type="evidence" value="ECO:0007669"/>
    <property type="project" value="UniProtKB-UniRule"/>
</dbReference>
<dbReference type="PANTHER" id="PTHR44329:SF214">
    <property type="entry name" value="PROTEIN KINASE DOMAIN-CONTAINING PROTEIN"/>
    <property type="match status" value="1"/>
</dbReference>
<proteinExistence type="inferred from homology"/>
<dbReference type="PANTHER" id="PTHR44329">
    <property type="entry name" value="SERINE/THREONINE-PROTEIN KINASE TNNI3K-RELATED"/>
    <property type="match status" value="1"/>
</dbReference>
<keyword evidence="9" id="KW-1185">Reference proteome</keyword>
<dbReference type="EMBL" id="BLLF01001637">
    <property type="protein sequence ID" value="GFH20448.1"/>
    <property type="molecule type" value="Genomic_DNA"/>
</dbReference>
<keyword evidence="1" id="KW-0808">Transferase</keyword>
<dbReference type="PIRSF" id="PIRSF000654">
    <property type="entry name" value="Integrin-linked_kinase"/>
    <property type="match status" value="1"/>
</dbReference>
<protein>
    <submittedName>
        <fullName evidence="8">Protein kinase domain-containing protein</fullName>
    </submittedName>
</protein>
<dbReference type="Proteomes" id="UP000485058">
    <property type="component" value="Unassembled WGS sequence"/>
</dbReference>
<organism evidence="8 9">
    <name type="scientific">Haematococcus lacustris</name>
    <name type="common">Green alga</name>
    <name type="synonym">Haematococcus pluvialis</name>
    <dbReference type="NCBI Taxonomy" id="44745"/>
    <lineage>
        <taxon>Eukaryota</taxon>
        <taxon>Viridiplantae</taxon>
        <taxon>Chlorophyta</taxon>
        <taxon>core chlorophytes</taxon>
        <taxon>Chlorophyceae</taxon>
        <taxon>CS clade</taxon>
        <taxon>Chlamydomonadales</taxon>
        <taxon>Haematococcaceae</taxon>
        <taxon>Haematococcus</taxon>
    </lineage>
</organism>
<dbReference type="PROSITE" id="PS00108">
    <property type="entry name" value="PROTEIN_KINASE_ST"/>
    <property type="match status" value="1"/>
</dbReference>
<gene>
    <name evidence="8" type="ORF">HaLaN_17572</name>
</gene>
<reference evidence="8 9" key="1">
    <citation type="submission" date="2020-02" db="EMBL/GenBank/DDBJ databases">
        <title>Draft genome sequence of Haematococcus lacustris strain NIES-144.</title>
        <authorList>
            <person name="Morimoto D."/>
            <person name="Nakagawa S."/>
            <person name="Yoshida T."/>
            <person name="Sawayama S."/>
        </authorList>
    </citation>
    <scope>NUCLEOTIDE SEQUENCE [LARGE SCALE GENOMIC DNA]</scope>
    <source>
        <strain evidence="8 9">NIES-144</strain>
    </source>
</reference>
<dbReference type="Pfam" id="PF00069">
    <property type="entry name" value="Pkinase"/>
    <property type="match status" value="1"/>
</dbReference>
<feature type="non-terminal residue" evidence="8">
    <location>
        <position position="1"/>
    </location>
</feature>
<keyword evidence="4 5" id="KW-0067">ATP-binding</keyword>
<sequence>AASTDLEQAGLEQELSLEEQLGTGAFGTVYRGRWRGMPVAVKRLVFSGLADQLDFTAQRQQVLMEAELNAGLAHPNLVATYAYHFAPVANSSQSVADWALLMVCELCCFGSLTDAIISGRLWDAQEQVPHLAQVLIILSDVAQGMAYVHSRNVIHRDLKPDNVLLQDSPDGVVAKVADLGLSVVLGRHQTHVSNACAGTPLYMAPEVLLGHSSQAGDVYSFGVMAWELLHGCTVWTRLQQITQEPRYLQGLAPHPKLFDHDWRRQPVGPAAAPLQPVLKGLQDLVDCCLLPRPSARPSLQQLVQWLVILVDVHGRQLHSL</sequence>
<dbReference type="InterPro" id="IPR000719">
    <property type="entry name" value="Prot_kinase_dom"/>
</dbReference>
<evidence type="ECO:0000256" key="6">
    <source>
        <dbReference type="RuleBase" id="RU000304"/>
    </source>
</evidence>
<evidence type="ECO:0000256" key="2">
    <source>
        <dbReference type="ARBA" id="ARBA00022741"/>
    </source>
</evidence>
<feature type="binding site" evidence="5">
    <location>
        <position position="42"/>
    </location>
    <ligand>
        <name>ATP</name>
        <dbReference type="ChEBI" id="CHEBI:30616"/>
    </ligand>
</feature>
<keyword evidence="6" id="KW-0723">Serine/threonine-protein kinase</keyword>
<keyword evidence="2 5" id="KW-0547">Nucleotide-binding</keyword>
<feature type="domain" description="Protein kinase" evidence="7">
    <location>
        <begin position="15"/>
        <end position="320"/>
    </location>
</feature>
<dbReference type="AlphaFoldDB" id="A0A699ZPU7"/>
<accession>A0A699ZPU7</accession>
<evidence type="ECO:0000259" key="7">
    <source>
        <dbReference type="PROSITE" id="PS50011"/>
    </source>
</evidence>
<name>A0A699ZPU7_HAELA</name>
<evidence type="ECO:0000256" key="5">
    <source>
        <dbReference type="PROSITE-ProRule" id="PRU10141"/>
    </source>
</evidence>
<keyword evidence="3 8" id="KW-0418">Kinase</keyword>
<comment type="caution">
    <text evidence="8">The sequence shown here is derived from an EMBL/GenBank/DDBJ whole genome shotgun (WGS) entry which is preliminary data.</text>
</comment>
<dbReference type="PROSITE" id="PS00107">
    <property type="entry name" value="PROTEIN_KINASE_ATP"/>
    <property type="match status" value="1"/>
</dbReference>